<comment type="similarity">
    <text evidence="2">Belongs to the glycosyl hydrolase 51 family.</text>
</comment>
<evidence type="ECO:0000256" key="6">
    <source>
        <dbReference type="ARBA" id="ARBA00023277"/>
    </source>
</evidence>
<dbReference type="GO" id="GO:0000272">
    <property type="term" value="P:polysaccharide catabolic process"/>
    <property type="evidence" value="ECO:0007669"/>
    <property type="project" value="TreeGrafter"/>
</dbReference>
<dbReference type="EC" id="3.2.1.55" evidence="4"/>
<organism evidence="10 11">
    <name type="scientific">Thermosulfurimonas dismutans</name>
    <dbReference type="NCBI Taxonomy" id="999894"/>
    <lineage>
        <taxon>Bacteria</taxon>
        <taxon>Pseudomonadati</taxon>
        <taxon>Thermodesulfobacteriota</taxon>
        <taxon>Thermodesulfobacteria</taxon>
        <taxon>Thermodesulfobacteriales</taxon>
        <taxon>Thermodesulfobacteriaceae</taxon>
        <taxon>Thermosulfurimonas</taxon>
    </lineage>
</organism>
<dbReference type="GO" id="GO:0046556">
    <property type="term" value="F:alpha-L-arabinofuranosidase activity"/>
    <property type="evidence" value="ECO:0007669"/>
    <property type="project" value="UniProtKB-EC"/>
</dbReference>
<dbReference type="PANTHER" id="PTHR43576">
    <property type="entry name" value="ALPHA-L-ARABINOFURANOSIDASE C-RELATED"/>
    <property type="match status" value="1"/>
</dbReference>
<dbReference type="OrthoDB" id="9758333at2"/>
<dbReference type="InterPro" id="IPR013780">
    <property type="entry name" value="Glyco_hydro_b"/>
</dbReference>
<keyword evidence="6" id="KW-0119">Carbohydrate metabolism</keyword>
<dbReference type="SMART" id="SM00813">
    <property type="entry name" value="Alpha-L-AF_C"/>
    <property type="match status" value="1"/>
</dbReference>
<feature type="chain" id="PRO_5008100201" description="non-reducing end alpha-L-arabinofuranosidase" evidence="8">
    <location>
        <begin position="21"/>
        <end position="693"/>
    </location>
</feature>
<dbReference type="InterPro" id="IPR017853">
    <property type="entry name" value="GH"/>
</dbReference>
<comment type="catalytic activity">
    <reaction evidence="1">
        <text>Hydrolysis of terminal non-reducing alpha-L-arabinofuranoside residues in alpha-L-arabinosides.</text>
        <dbReference type="EC" id="3.2.1.55"/>
    </reaction>
</comment>
<comment type="subunit">
    <text evidence="3">Homohexamer; trimer of dimers.</text>
</comment>
<dbReference type="InterPro" id="IPR055235">
    <property type="entry name" value="ASD1_cat"/>
</dbReference>
<comment type="caution">
    <text evidence="10">The sequence shown here is derived from an EMBL/GenBank/DDBJ whole genome shotgun (WGS) entry which is preliminary data.</text>
</comment>
<dbReference type="PATRIC" id="fig|999894.6.peg.2070"/>
<dbReference type="AlphaFoldDB" id="A0A179D2I5"/>
<keyword evidence="7 10" id="KW-0326">Glycosidase</keyword>
<evidence type="ECO:0000313" key="11">
    <source>
        <dbReference type="Proteomes" id="UP000078390"/>
    </source>
</evidence>
<dbReference type="EMBL" id="LWLG01000023">
    <property type="protein sequence ID" value="OAQ19848.1"/>
    <property type="molecule type" value="Genomic_DNA"/>
</dbReference>
<dbReference type="Proteomes" id="UP000078390">
    <property type="component" value="Unassembled WGS sequence"/>
</dbReference>
<evidence type="ECO:0000313" key="10">
    <source>
        <dbReference type="EMBL" id="OAQ19848.1"/>
    </source>
</evidence>
<dbReference type="Gene3D" id="3.20.20.80">
    <property type="entry name" value="Glycosidases"/>
    <property type="match status" value="1"/>
</dbReference>
<evidence type="ECO:0000256" key="2">
    <source>
        <dbReference type="ARBA" id="ARBA00007186"/>
    </source>
</evidence>
<name>A0A179D2I5_9BACT</name>
<dbReference type="GO" id="GO:0046373">
    <property type="term" value="P:L-arabinose metabolic process"/>
    <property type="evidence" value="ECO:0007669"/>
    <property type="project" value="InterPro"/>
</dbReference>
<dbReference type="Pfam" id="PF22848">
    <property type="entry name" value="ASD1_dom"/>
    <property type="match status" value="1"/>
</dbReference>
<protein>
    <recommendedName>
        <fullName evidence="4">non-reducing end alpha-L-arabinofuranosidase</fullName>
        <ecNumber evidence="4">3.2.1.55</ecNumber>
    </recommendedName>
</protein>
<evidence type="ECO:0000256" key="7">
    <source>
        <dbReference type="ARBA" id="ARBA00023295"/>
    </source>
</evidence>
<feature type="domain" description="Alpha-L-arabinofuranosidase C-terminal" evidence="9">
    <location>
        <begin position="322"/>
        <end position="681"/>
    </location>
</feature>
<sequence length="693" mass="80559">MRIFWLLVLLCFFSVSPLLAQPAAEITINFEEVERVNPYIFGQGILGFDPCKTRRKNRKFCVNDGRFTNFGAGVWDPLLRRPNAVLVDLAKRIKVSVLRFPGGCGTHHYDWKRAIGPVEKRPMYRFGIDEFMELCQAVGAKPIIVLSYFTGTCQNLADLVEYLNAPLGTNPNGGVAWAEVRAANGHPEPYGVRWFEFGNEVWHGDHRKISAVDPREYGERYLECQKLIKNIDPKIKLGAVMRRSLYGLGWWSRTVLSVIKENVDFVIFHIYPPGYRSDRNEISTNELFKIALAAPEQISDSLFRISKQLKEITRREIPIAITEYNGGFVQNKPVPYRHSLGNALLIADLLRVFLTANTPILCANYHHFSNSYWGLVYNPRYLKLRDRYYMRPNYYVFELYANHFGDILLKTKVKSKSYFQSGYKNILPSIKTKKVSSQNLNFSEIYKEKVLRIDFKWLPPCVKVKKYSDYSVIHFDCEKRNKLGIYFIDKIQNVKPNWLYFWETEIKTNLAKAWFFIAIKDQRYRRIKHSKILWGNTEWIKTGFDFKTPDNIKILNLLFFIKGKENKGIKGTVYIKNMKIGELGSAPQYGPTPYISALASTNEKRNRIYLMVINKNLEEPMRTRIKINGFPSGPVVRAWVLNGPSVTATNENRQERVKIHYQEVEVDPGKEYFWFTFEPHSVTALELTRREGT</sequence>
<dbReference type="SUPFAM" id="SSF51445">
    <property type="entry name" value="(Trans)glycosidases"/>
    <property type="match status" value="1"/>
</dbReference>
<dbReference type="RefSeq" id="WP_068671795.1">
    <property type="nucleotide sequence ID" value="NZ_LWLG01000023.1"/>
</dbReference>
<evidence type="ECO:0000256" key="4">
    <source>
        <dbReference type="ARBA" id="ARBA00012670"/>
    </source>
</evidence>
<dbReference type="InterPro" id="IPR010720">
    <property type="entry name" value="Alpha-L-AF_C"/>
</dbReference>
<evidence type="ECO:0000256" key="3">
    <source>
        <dbReference type="ARBA" id="ARBA00011165"/>
    </source>
</evidence>
<keyword evidence="11" id="KW-1185">Reference proteome</keyword>
<accession>A0A179D2I5</accession>
<reference evidence="10 11" key="1">
    <citation type="submission" date="2016-04" db="EMBL/GenBank/DDBJ databases">
        <title>Genome analysis of Thermosulfurimonas dismutans, the first thermophilic sulfur-disproportionating bacterium of the phylum Thermodesulfobacteria.</title>
        <authorList>
            <person name="Mardanov A.V."/>
            <person name="Beletsky A.V."/>
            <person name="Kadnikov V.V."/>
            <person name="Slobodkin A.I."/>
            <person name="Ravin N.V."/>
        </authorList>
    </citation>
    <scope>NUCLEOTIDE SEQUENCE [LARGE SCALE GENOMIC DNA]</scope>
    <source>
        <strain evidence="10 11">S95</strain>
    </source>
</reference>
<dbReference type="STRING" id="999894.TDIS_2066"/>
<dbReference type="PANTHER" id="PTHR43576:SF2">
    <property type="entry name" value="INTRACELLULAR EXO-ALPHA-L-ARABINOFURANOSIDASE 2"/>
    <property type="match status" value="1"/>
</dbReference>
<feature type="signal peptide" evidence="8">
    <location>
        <begin position="1"/>
        <end position="20"/>
    </location>
</feature>
<dbReference type="Gene3D" id="2.60.40.1180">
    <property type="entry name" value="Golgi alpha-mannosidase II"/>
    <property type="match status" value="1"/>
</dbReference>
<keyword evidence="5 10" id="KW-0378">Hydrolase</keyword>
<dbReference type="SUPFAM" id="SSF51011">
    <property type="entry name" value="Glycosyl hydrolase domain"/>
    <property type="match status" value="1"/>
</dbReference>
<gene>
    <name evidence="10" type="ORF">TDIS_2066</name>
</gene>
<evidence type="ECO:0000256" key="8">
    <source>
        <dbReference type="SAM" id="SignalP"/>
    </source>
</evidence>
<evidence type="ECO:0000259" key="9">
    <source>
        <dbReference type="SMART" id="SM00813"/>
    </source>
</evidence>
<proteinExistence type="inferred from homology"/>
<dbReference type="Pfam" id="PF06964">
    <property type="entry name" value="Alpha-L-AF_C"/>
    <property type="match status" value="1"/>
</dbReference>
<evidence type="ECO:0000256" key="1">
    <source>
        <dbReference type="ARBA" id="ARBA00001462"/>
    </source>
</evidence>
<evidence type="ECO:0000256" key="5">
    <source>
        <dbReference type="ARBA" id="ARBA00022801"/>
    </source>
</evidence>
<keyword evidence="8" id="KW-0732">Signal</keyword>